<dbReference type="EMBL" id="LNIX01000002">
    <property type="protein sequence ID" value="OXA60552.1"/>
    <property type="molecule type" value="Genomic_DNA"/>
</dbReference>
<evidence type="ECO:0000256" key="2">
    <source>
        <dbReference type="SAM" id="SignalP"/>
    </source>
</evidence>
<feature type="compositionally biased region" description="Basic and acidic residues" evidence="1">
    <location>
        <begin position="796"/>
        <end position="808"/>
    </location>
</feature>
<feature type="compositionally biased region" description="Low complexity" evidence="1">
    <location>
        <begin position="621"/>
        <end position="642"/>
    </location>
</feature>
<feature type="compositionally biased region" description="Low complexity" evidence="1">
    <location>
        <begin position="67"/>
        <end position="76"/>
    </location>
</feature>
<evidence type="ECO:0000256" key="1">
    <source>
        <dbReference type="SAM" id="MobiDB-lite"/>
    </source>
</evidence>
<dbReference type="AlphaFoldDB" id="A0A226ESG9"/>
<feature type="compositionally biased region" description="Pro residues" evidence="1">
    <location>
        <begin position="77"/>
        <end position="91"/>
    </location>
</feature>
<comment type="caution">
    <text evidence="3">The sequence shown here is derived from an EMBL/GenBank/DDBJ whole genome shotgun (WGS) entry which is preliminary data.</text>
</comment>
<gene>
    <name evidence="3" type="ORF">Fcan01_04178</name>
</gene>
<proteinExistence type="predicted"/>
<keyword evidence="2" id="KW-0732">Signal</keyword>
<reference evidence="3 4" key="1">
    <citation type="submission" date="2015-12" db="EMBL/GenBank/DDBJ databases">
        <title>The genome of Folsomia candida.</title>
        <authorList>
            <person name="Faddeeva A."/>
            <person name="Derks M.F."/>
            <person name="Anvar Y."/>
            <person name="Smit S."/>
            <person name="Van Straalen N."/>
            <person name="Roelofs D."/>
        </authorList>
    </citation>
    <scope>NUCLEOTIDE SEQUENCE [LARGE SCALE GENOMIC DNA]</scope>
    <source>
        <strain evidence="3 4">VU population</strain>
        <tissue evidence="3">Whole body</tissue>
    </source>
</reference>
<feature type="region of interest" description="Disordered" evidence="1">
    <location>
        <begin position="488"/>
        <end position="719"/>
    </location>
</feature>
<keyword evidence="4" id="KW-1185">Reference proteome</keyword>
<evidence type="ECO:0000313" key="4">
    <source>
        <dbReference type="Proteomes" id="UP000198287"/>
    </source>
</evidence>
<feature type="compositionally biased region" description="Polar residues" evidence="1">
    <location>
        <begin position="660"/>
        <end position="670"/>
    </location>
</feature>
<name>A0A226ESG9_FOLCA</name>
<feature type="signal peptide" evidence="2">
    <location>
        <begin position="1"/>
        <end position="28"/>
    </location>
</feature>
<feature type="compositionally biased region" description="Polar residues" evidence="1">
    <location>
        <begin position="585"/>
        <end position="608"/>
    </location>
</feature>
<feature type="compositionally biased region" description="Low complexity" evidence="1">
    <location>
        <begin position="699"/>
        <end position="717"/>
    </location>
</feature>
<feature type="region of interest" description="Disordered" evidence="1">
    <location>
        <begin position="382"/>
        <end position="402"/>
    </location>
</feature>
<feature type="region of interest" description="Disordered" evidence="1">
    <location>
        <begin position="175"/>
        <end position="203"/>
    </location>
</feature>
<feature type="region of interest" description="Disordered" evidence="1">
    <location>
        <begin position="50"/>
        <end position="102"/>
    </location>
</feature>
<protein>
    <submittedName>
        <fullName evidence="3">Uncharacterized protein</fullName>
    </submittedName>
</protein>
<organism evidence="3 4">
    <name type="scientific">Folsomia candida</name>
    <name type="common">Springtail</name>
    <dbReference type="NCBI Taxonomy" id="158441"/>
    <lineage>
        <taxon>Eukaryota</taxon>
        <taxon>Metazoa</taxon>
        <taxon>Ecdysozoa</taxon>
        <taxon>Arthropoda</taxon>
        <taxon>Hexapoda</taxon>
        <taxon>Collembola</taxon>
        <taxon>Entomobryomorpha</taxon>
        <taxon>Isotomoidea</taxon>
        <taxon>Isotomidae</taxon>
        <taxon>Proisotominae</taxon>
        <taxon>Folsomia</taxon>
    </lineage>
</organism>
<accession>A0A226ESG9</accession>
<feature type="region of interest" description="Disordered" evidence="1">
    <location>
        <begin position="790"/>
        <end position="853"/>
    </location>
</feature>
<feature type="compositionally biased region" description="Basic residues" evidence="1">
    <location>
        <begin position="824"/>
        <end position="834"/>
    </location>
</feature>
<feature type="chain" id="PRO_5012352884" evidence="2">
    <location>
        <begin position="29"/>
        <end position="968"/>
    </location>
</feature>
<feature type="region of interest" description="Disordered" evidence="1">
    <location>
        <begin position="136"/>
        <end position="159"/>
    </location>
</feature>
<sequence>MSSDSHFTLFVLLVVVVVVVERAACVSGYVIPNQGGFGYAQQYQQFLPQGQGSPWNNNGFPPPAVNQQGPPLFLQQSPPPQIPYYPPPPLPSNSLAPLSPPSDEPLSFSHPILYINRNIPVFESVEVTNRVDPDFKSENYGSKLPLPPQNTAPRSVAPQQQGSYFQYHQPPLPWSNNNNYYNNNPPPPPPQMQAAATPSFQTSSYSYSTSSSNVMLNPAKFQYWGGGPPQQPSGSAGPSVVPMMMTQYNTGGGVMFANPRFTPGGGGPSSSLSSPSSPSFIPISNVGGSLPSFRSIRKAPPGSFFISVRRPDGSMTYAAEPGPRLGPEPMWSTDPKYTVGAIVQPPPVSPPSLKTASVSKNARNNSQNDLVKRWEEIPVPGFSGFNKPGRTGRGQKKYNNTDNYYPFPPPPMTTYYYPSPSPSQRYIDNNDLAILDQLATTTAAAHKRQQNNAALPSWVIPPPTNFMPLSPLVTNSIIIPDPRPSPLVRQSNYSSSPMQINPPSSASMEQLFSQGRDNTKSKQRMSRRGGGDENDSTNNTRTARWVQLPQSPSTLGSFQPTPLQNPAKQQQQQLPGWFGPPTYPFNDQNGQFQPRSQQQFVAPQTPQTAAGFDPQGGPQVQGYSHSWSSGSSFGGPQQQQQSKTTQFRNPFASRGRAESGFTNSPVTNSPRPEEQGVAGYGPVSRVDQRSGAWPADNGPRQPGEQSWQQQPQQKQYQTWKAGVANPYQQTEPIDYPKESKTPFLFGSGGEVQIYPKSSSTPKYDARLFGVNDTKEDHKFASDSTILQRHLQQAKQVLREQKSREDAIRKSKSTTSIPKSGAGSRGRHHHHHHEHKQQQQSTNSSLLPGSESVPPNFAAAAAVFQPKLPSATAPRTHWDVGNDAVSSATAARNSGPAPTYAATGYQQLSPQQQQFGGQYVPTYADFPPNFPEHGRLGRHAESIADFTSAEDLLAMDLEPLGLEDDLMIK</sequence>
<dbReference type="Proteomes" id="UP000198287">
    <property type="component" value="Unassembled WGS sequence"/>
</dbReference>
<feature type="compositionally biased region" description="Polar residues" evidence="1">
    <location>
        <begin position="536"/>
        <end position="568"/>
    </location>
</feature>
<feature type="compositionally biased region" description="Polar residues" evidence="1">
    <location>
        <begin position="488"/>
        <end position="516"/>
    </location>
</feature>
<evidence type="ECO:0000313" key="3">
    <source>
        <dbReference type="EMBL" id="OXA60552.1"/>
    </source>
</evidence>